<dbReference type="SUPFAM" id="SSF50969">
    <property type="entry name" value="YVTN repeat-like/Quinoprotein amine dehydrogenase"/>
    <property type="match status" value="1"/>
</dbReference>
<reference evidence="3 4" key="1">
    <citation type="submission" date="2020-10" db="EMBL/GenBank/DDBJ databases">
        <title>Novel species in genus Corynebacterium.</title>
        <authorList>
            <person name="Zhang G."/>
        </authorList>
    </citation>
    <scope>NUCLEOTIDE SEQUENCE [LARGE SCALE GENOMIC DNA]</scope>
    <source>
        <strain evidence="3 4">DSM 45110</strain>
    </source>
</reference>
<organism evidence="3 4">
    <name type="scientific">Corynebacterium suicordis DSM 45110</name>
    <dbReference type="NCBI Taxonomy" id="1121369"/>
    <lineage>
        <taxon>Bacteria</taxon>
        <taxon>Bacillati</taxon>
        <taxon>Actinomycetota</taxon>
        <taxon>Actinomycetes</taxon>
        <taxon>Mycobacteriales</taxon>
        <taxon>Corynebacteriaceae</taxon>
        <taxon>Corynebacterium</taxon>
    </lineage>
</organism>
<evidence type="ECO:0000313" key="4">
    <source>
        <dbReference type="Proteomes" id="UP000635902"/>
    </source>
</evidence>
<comment type="caution">
    <text evidence="3">The sequence shown here is derived from an EMBL/GenBank/DDBJ whole genome shotgun (WGS) entry which is preliminary data.</text>
</comment>
<feature type="region of interest" description="Disordered" evidence="1">
    <location>
        <begin position="50"/>
        <end position="74"/>
    </location>
</feature>
<dbReference type="InterPro" id="IPR015943">
    <property type="entry name" value="WD40/YVTN_repeat-like_dom_sf"/>
</dbReference>
<sequence length="409" mass="43462">MTATSQFSYRSTRNMRNRAVLALSISALLAAAGASVALNNAPAAQALPAAHESSPSMVPQTNFHDGPAPAGPAGRIYMPNPGENAVRVYDSATNQLLKSIPTGGGHGRPGVIAKSHDDKKLYVDNFRHFPATVTVIDRSKNDATKEISVYSAPLGIFSSNDGKEIYVPEEGGMVEIIDVETDKVVRQLRFPDIPVGAIAGPDGLMYIGFGSGYMAGVDPQTGKIVKPAIHLGGIGAFWYSFNADGTKMYADVVNSLAIVDMEKWQVVNRLHTAPDQKYNVSNPGAFISTLNPDGSRLYVSQFGRANVLVVDTATDKIIKEIPTSGFQTGIEFSPDGSRGYISDMGPDSLPWKGPIGEITLFGKLISWGDTGPNQIVVFDPKSDNVLGVIDNGSEGVGVPAVVGLPQDWK</sequence>
<feature type="compositionally biased region" description="Polar residues" evidence="1">
    <location>
        <begin position="53"/>
        <end position="63"/>
    </location>
</feature>
<name>A0ABR9ZJY1_9CORY</name>
<evidence type="ECO:0000256" key="1">
    <source>
        <dbReference type="SAM" id="MobiDB-lite"/>
    </source>
</evidence>
<keyword evidence="4" id="KW-1185">Reference proteome</keyword>
<feature type="chain" id="PRO_5047525007" evidence="2">
    <location>
        <begin position="38"/>
        <end position="409"/>
    </location>
</feature>
<dbReference type="InterPro" id="IPR051200">
    <property type="entry name" value="Host-pathogen_enzymatic-act"/>
</dbReference>
<feature type="signal peptide" evidence="2">
    <location>
        <begin position="1"/>
        <end position="37"/>
    </location>
</feature>
<proteinExistence type="predicted"/>
<protein>
    <submittedName>
        <fullName evidence="3">YncE family protein</fullName>
    </submittedName>
</protein>
<dbReference type="PANTHER" id="PTHR47197:SF3">
    <property type="entry name" value="DIHYDRO-HEME D1 DEHYDROGENASE"/>
    <property type="match status" value="1"/>
</dbReference>
<evidence type="ECO:0000256" key="2">
    <source>
        <dbReference type="SAM" id="SignalP"/>
    </source>
</evidence>
<keyword evidence="2" id="KW-0732">Signal</keyword>
<dbReference type="InterPro" id="IPR011044">
    <property type="entry name" value="Quino_amine_DH_bsu"/>
</dbReference>
<accession>A0ABR9ZJY1</accession>
<evidence type="ECO:0000313" key="3">
    <source>
        <dbReference type="EMBL" id="MBF4553738.1"/>
    </source>
</evidence>
<gene>
    <name evidence="3" type="ORF">IRY30_06555</name>
</gene>
<dbReference type="PANTHER" id="PTHR47197">
    <property type="entry name" value="PROTEIN NIRF"/>
    <property type="match status" value="1"/>
</dbReference>
<dbReference type="Gene3D" id="2.130.10.10">
    <property type="entry name" value="YVTN repeat-like/Quinoprotein amine dehydrogenase"/>
    <property type="match status" value="2"/>
</dbReference>
<dbReference type="EMBL" id="JADKMY010000002">
    <property type="protein sequence ID" value="MBF4553738.1"/>
    <property type="molecule type" value="Genomic_DNA"/>
</dbReference>
<dbReference type="Proteomes" id="UP000635902">
    <property type="component" value="Unassembled WGS sequence"/>
</dbReference>
<dbReference type="RefSeq" id="WP_194556645.1">
    <property type="nucleotide sequence ID" value="NZ_JADKMY010000002.1"/>
</dbReference>